<dbReference type="AlphaFoldDB" id="A0A7X2P9W7"/>
<keyword evidence="2" id="KW-1133">Transmembrane helix</keyword>
<proteinExistence type="predicted"/>
<protein>
    <submittedName>
        <fullName evidence="3">DUF975 family protein</fullName>
    </submittedName>
</protein>
<feature type="transmembrane region" description="Helical" evidence="2">
    <location>
        <begin position="203"/>
        <end position="222"/>
    </location>
</feature>
<accession>A0A7X2P9W7</accession>
<organism evidence="3 4">
    <name type="scientific">Bilifractor porci</name>
    <dbReference type="NCBI Taxonomy" id="2606636"/>
    <lineage>
        <taxon>Bacteria</taxon>
        <taxon>Bacillati</taxon>
        <taxon>Bacillota</taxon>
        <taxon>Clostridia</taxon>
        <taxon>Lachnospirales</taxon>
        <taxon>Lachnospiraceae</taxon>
        <taxon>Bilifractor</taxon>
    </lineage>
</organism>
<keyword evidence="4" id="KW-1185">Reference proteome</keyword>
<evidence type="ECO:0000256" key="2">
    <source>
        <dbReference type="SAM" id="Phobius"/>
    </source>
</evidence>
<dbReference type="PANTHER" id="PTHR40076">
    <property type="entry name" value="MEMBRANE PROTEIN-RELATED"/>
    <property type="match status" value="1"/>
</dbReference>
<reference evidence="3 4" key="1">
    <citation type="submission" date="2019-08" db="EMBL/GenBank/DDBJ databases">
        <title>In-depth cultivation of the pig gut microbiome towards novel bacterial diversity and tailored functional studies.</title>
        <authorList>
            <person name="Wylensek D."/>
            <person name="Hitch T.C.A."/>
            <person name="Clavel T."/>
        </authorList>
    </citation>
    <scope>NUCLEOTIDE SEQUENCE [LARGE SCALE GENOMIC DNA]</scope>
    <source>
        <strain evidence="3 4">Oil+RF-744-WCA-WT-13</strain>
    </source>
</reference>
<keyword evidence="2" id="KW-0812">Transmembrane</keyword>
<dbReference type="InterPro" id="IPR010380">
    <property type="entry name" value="DUF975"/>
</dbReference>
<dbReference type="Pfam" id="PF06161">
    <property type="entry name" value="DUF975"/>
    <property type="match status" value="1"/>
</dbReference>
<feature type="transmembrane region" description="Helical" evidence="2">
    <location>
        <begin position="21"/>
        <end position="41"/>
    </location>
</feature>
<feature type="transmembrane region" description="Helical" evidence="2">
    <location>
        <begin position="72"/>
        <end position="98"/>
    </location>
</feature>
<dbReference type="Proteomes" id="UP000466864">
    <property type="component" value="Unassembled WGS sequence"/>
</dbReference>
<feature type="transmembrane region" description="Helical" evidence="2">
    <location>
        <begin position="139"/>
        <end position="158"/>
    </location>
</feature>
<gene>
    <name evidence="3" type="ORF">FYJ60_11530</name>
</gene>
<name>A0A7X2P9W7_9FIRM</name>
<sequence>MCMWTRAGLKNRAKEVVRANYWKTVLAALILSLIAGGLYGAGGARNSSSFMEGTGDYGSYHFFSEMGISPMFAAMAVGVILVVVLIIIAVALVVNIFLINPLVVGIRRFFYTNLHEKAEIRELAFSFDHSYKNAVKTMFFRDLYTFLWSLLFVIPGIVKSYEYRMIPYLLAQYPDMPMEQAFETSRRLMDGNKWKAFVLDLSFILWFFLSGITGGLVGLFYVQPYFEQTAAALYDAITIERPVFGGMGPGSGSSFQTWNGQQASQGYQGYQGYGQNPGSQAMDAGYTPVGNDPQQNNVQGNDVQENNIQGSNTQENNTQESNIQ</sequence>
<evidence type="ECO:0000313" key="3">
    <source>
        <dbReference type="EMBL" id="MST82932.1"/>
    </source>
</evidence>
<feature type="compositionally biased region" description="Low complexity" evidence="1">
    <location>
        <begin position="266"/>
        <end position="280"/>
    </location>
</feature>
<evidence type="ECO:0000256" key="1">
    <source>
        <dbReference type="SAM" id="MobiDB-lite"/>
    </source>
</evidence>
<dbReference type="PANTHER" id="PTHR40076:SF1">
    <property type="entry name" value="MEMBRANE PROTEIN"/>
    <property type="match status" value="1"/>
</dbReference>
<dbReference type="EMBL" id="VUMV01000010">
    <property type="protein sequence ID" value="MST82932.1"/>
    <property type="molecule type" value="Genomic_DNA"/>
</dbReference>
<comment type="caution">
    <text evidence="3">The sequence shown here is derived from an EMBL/GenBank/DDBJ whole genome shotgun (WGS) entry which is preliminary data.</text>
</comment>
<feature type="compositionally biased region" description="Polar residues" evidence="1">
    <location>
        <begin position="292"/>
        <end position="324"/>
    </location>
</feature>
<evidence type="ECO:0000313" key="4">
    <source>
        <dbReference type="Proteomes" id="UP000466864"/>
    </source>
</evidence>
<feature type="region of interest" description="Disordered" evidence="1">
    <location>
        <begin position="266"/>
        <end position="324"/>
    </location>
</feature>
<keyword evidence="2" id="KW-0472">Membrane</keyword>